<name>A0A926HRH0_9FIRM</name>
<gene>
    <name evidence="4" type="ORF">IAG03_07135</name>
</gene>
<keyword evidence="1" id="KW-0560">Oxidoreductase</keyword>
<dbReference type="Gene3D" id="3.40.50.720">
    <property type="entry name" value="NAD(P)-binding Rossmann-like Domain"/>
    <property type="match status" value="2"/>
</dbReference>
<accession>A0A926HRH0</accession>
<evidence type="ECO:0000256" key="1">
    <source>
        <dbReference type="ARBA" id="ARBA00023002"/>
    </source>
</evidence>
<reference evidence="4" key="1">
    <citation type="submission" date="2020-08" db="EMBL/GenBank/DDBJ databases">
        <title>Genome public.</title>
        <authorList>
            <person name="Liu C."/>
            <person name="Sun Q."/>
        </authorList>
    </citation>
    <scope>NUCLEOTIDE SEQUENCE</scope>
    <source>
        <strain evidence="4">NSJ-40</strain>
    </source>
</reference>
<dbReference type="CDD" id="cd05300">
    <property type="entry name" value="2-Hacid_dh_1"/>
    <property type="match status" value="1"/>
</dbReference>
<dbReference type="InterPro" id="IPR036291">
    <property type="entry name" value="NAD(P)-bd_dom_sf"/>
</dbReference>
<dbReference type="EMBL" id="JACRSN010000009">
    <property type="protein sequence ID" value="MBC8533779.1"/>
    <property type="molecule type" value="Genomic_DNA"/>
</dbReference>
<keyword evidence="5" id="KW-1185">Reference proteome</keyword>
<dbReference type="Proteomes" id="UP000651482">
    <property type="component" value="Unassembled WGS sequence"/>
</dbReference>
<organism evidence="4 5">
    <name type="scientific">Yeguia hominis</name>
    <dbReference type="NCBI Taxonomy" id="2763662"/>
    <lineage>
        <taxon>Bacteria</taxon>
        <taxon>Bacillati</taxon>
        <taxon>Bacillota</taxon>
        <taxon>Clostridia</taxon>
        <taxon>Eubacteriales</taxon>
        <taxon>Yeguiaceae</taxon>
        <taxon>Yeguia</taxon>
    </lineage>
</organism>
<dbReference type="GO" id="GO:0016491">
    <property type="term" value="F:oxidoreductase activity"/>
    <property type="evidence" value="ECO:0007669"/>
    <property type="project" value="UniProtKB-KW"/>
</dbReference>
<dbReference type="Pfam" id="PF02826">
    <property type="entry name" value="2-Hacid_dh_C"/>
    <property type="match status" value="1"/>
</dbReference>
<evidence type="ECO:0000259" key="3">
    <source>
        <dbReference type="Pfam" id="PF02826"/>
    </source>
</evidence>
<dbReference type="InterPro" id="IPR006140">
    <property type="entry name" value="D-isomer_DH_NAD-bd"/>
</dbReference>
<dbReference type="RefSeq" id="WP_249319435.1">
    <property type="nucleotide sequence ID" value="NZ_JACRSN010000009.1"/>
</dbReference>
<keyword evidence="2" id="KW-0520">NAD</keyword>
<evidence type="ECO:0000256" key="2">
    <source>
        <dbReference type="ARBA" id="ARBA00023027"/>
    </source>
</evidence>
<sequence>MTNRKNILVMAYSRTEIREKLLDAFGQQCCFQFAETPDSVTIKQLQMADAIIGEPDEAQLANATHLQWLQLTWAGADRYTQMTGFPDRVTLTNASGAFGTIIAEYVIGAILSLYRGLPVYWENQQKHLWKKQDADETIYGKNALILGAGDLGRTIAGRLKAFGAYTVGIRKRPECPDAFDEIHPIRELDSLLPEADLLIGCLPGTPETAGLLGRARLQRMKADALLVNVGRGSLLHTADLAEVLAGGHLRGAILDVTEIEPLPESSPLWDLKNVLLTPHIAGPSFARNTGTQAWIWEICMDNLRRYLAGAPLSHVVNRQAGY</sequence>
<dbReference type="PANTHER" id="PTHR43333">
    <property type="entry name" value="2-HACID_DH_C DOMAIN-CONTAINING PROTEIN"/>
    <property type="match status" value="1"/>
</dbReference>
<dbReference type="GO" id="GO:0051287">
    <property type="term" value="F:NAD binding"/>
    <property type="evidence" value="ECO:0007669"/>
    <property type="project" value="InterPro"/>
</dbReference>
<dbReference type="SUPFAM" id="SSF51735">
    <property type="entry name" value="NAD(P)-binding Rossmann-fold domains"/>
    <property type="match status" value="1"/>
</dbReference>
<protein>
    <submittedName>
        <fullName evidence="4">D-2-hydroxyacid dehydrogenase</fullName>
    </submittedName>
</protein>
<evidence type="ECO:0000313" key="4">
    <source>
        <dbReference type="EMBL" id="MBC8533779.1"/>
    </source>
</evidence>
<dbReference type="PANTHER" id="PTHR43333:SF1">
    <property type="entry name" value="D-ISOMER SPECIFIC 2-HYDROXYACID DEHYDROGENASE NAD-BINDING DOMAIN-CONTAINING PROTEIN"/>
    <property type="match status" value="1"/>
</dbReference>
<comment type="caution">
    <text evidence="4">The sequence shown here is derived from an EMBL/GenBank/DDBJ whole genome shotgun (WGS) entry which is preliminary data.</text>
</comment>
<dbReference type="SUPFAM" id="SSF52283">
    <property type="entry name" value="Formate/glycerate dehydrogenase catalytic domain-like"/>
    <property type="match status" value="1"/>
</dbReference>
<evidence type="ECO:0000313" key="5">
    <source>
        <dbReference type="Proteomes" id="UP000651482"/>
    </source>
</evidence>
<dbReference type="AlphaFoldDB" id="A0A926HRH0"/>
<proteinExistence type="predicted"/>
<feature type="domain" description="D-isomer specific 2-hydroxyacid dehydrogenase NAD-binding" evidence="3">
    <location>
        <begin position="108"/>
        <end position="281"/>
    </location>
</feature>